<evidence type="ECO:0000313" key="2">
    <source>
        <dbReference type="Proteomes" id="UP001732700"/>
    </source>
</evidence>
<proteinExistence type="predicted"/>
<organism evidence="1 2">
    <name type="scientific">Avena sativa</name>
    <name type="common">Oat</name>
    <dbReference type="NCBI Taxonomy" id="4498"/>
    <lineage>
        <taxon>Eukaryota</taxon>
        <taxon>Viridiplantae</taxon>
        <taxon>Streptophyta</taxon>
        <taxon>Embryophyta</taxon>
        <taxon>Tracheophyta</taxon>
        <taxon>Spermatophyta</taxon>
        <taxon>Magnoliopsida</taxon>
        <taxon>Liliopsida</taxon>
        <taxon>Poales</taxon>
        <taxon>Poaceae</taxon>
        <taxon>BOP clade</taxon>
        <taxon>Pooideae</taxon>
        <taxon>Poodae</taxon>
        <taxon>Poeae</taxon>
        <taxon>Poeae Chloroplast Group 1 (Aveneae type)</taxon>
        <taxon>Aveninae</taxon>
        <taxon>Avena</taxon>
    </lineage>
</organism>
<name>A0ACD5ZDQ2_AVESA</name>
<reference evidence="1" key="1">
    <citation type="submission" date="2021-05" db="EMBL/GenBank/DDBJ databases">
        <authorList>
            <person name="Scholz U."/>
            <person name="Mascher M."/>
            <person name="Fiebig A."/>
        </authorList>
    </citation>
    <scope>NUCLEOTIDE SEQUENCE [LARGE SCALE GENOMIC DNA]</scope>
</reference>
<dbReference type="Proteomes" id="UP001732700">
    <property type="component" value="Chromosome 6D"/>
</dbReference>
<keyword evidence="2" id="KW-1185">Reference proteome</keyword>
<sequence>MLPKMAAGLPACSPTFLHLLPTSTRRRLRGHAATGVQPGAISNATDDGPRAHGSLARSLAPSLLPSSLVPSSLRRGVPKTSDDGLLVCKSAPFPSPRARETMLLSRTKAVNSASDRDEVSTTLAAPTSERTHATPTSTTSANILLDDNFHAKISDFGISRLVNTNATVFTERVTGSIGYMDPLFYRDGSLTSKSDVYSFGIVLLELITRKKASVRKGEIGIVQCFTQALATGIRRVKELFDVEISSQNNMKVLEGAAKLAGECLRMEIDRRPEMTDVVERNFDKSHLVVVGGHGNVYYGVIDGAGGPTKVAIKRCTDVTFVQNVNKFQEEIIVMAKLRHRRLVSLVGFCNENNEIILIYGYVASGTLRERLHGYKEESPLTWIQRLCVCIGVARALHYRRECSSINSYLTTRDIFLDERLVAKVSLPHVPSLQQYTEITGSYHHTEIYIDTELPEISDVYSFGVVLLEVLCARAVQDLTLPRNLVHFANSALDCKKKGILDRIVDPNLKGKIDPWCFNKFVETAEKCVAFNSVDRPLMEEVVQNLEMCLAEESEDHGDKK</sequence>
<accession>A0ACD5ZDQ2</accession>
<evidence type="ECO:0000313" key="1">
    <source>
        <dbReference type="EnsemblPlants" id="AVESA.00010b.r2.6DG1150540.1.CDS"/>
    </source>
</evidence>
<protein>
    <submittedName>
        <fullName evidence="1">Uncharacterized protein</fullName>
    </submittedName>
</protein>
<dbReference type="EnsemblPlants" id="AVESA.00010b.r2.6DG1150540.1">
    <property type="protein sequence ID" value="AVESA.00010b.r2.6DG1150540.1.CDS"/>
    <property type="gene ID" value="AVESA.00010b.r2.6DG1150540"/>
</dbReference>
<reference evidence="1" key="2">
    <citation type="submission" date="2025-09" db="UniProtKB">
        <authorList>
            <consortium name="EnsemblPlants"/>
        </authorList>
    </citation>
    <scope>IDENTIFICATION</scope>
</reference>